<reference evidence="1 2" key="1">
    <citation type="submission" date="2024-09" db="EMBL/GenBank/DDBJ databases">
        <authorList>
            <person name="Sun Q."/>
            <person name="Mori K."/>
        </authorList>
    </citation>
    <scope>NUCLEOTIDE SEQUENCE [LARGE SCALE GENOMIC DNA]</scope>
    <source>
        <strain evidence="1 2">CCM 7759</strain>
    </source>
</reference>
<dbReference type="RefSeq" id="WP_377469710.1">
    <property type="nucleotide sequence ID" value="NZ_JBHLWN010000031.1"/>
</dbReference>
<evidence type="ECO:0000313" key="2">
    <source>
        <dbReference type="Proteomes" id="UP001589776"/>
    </source>
</evidence>
<keyword evidence="2" id="KW-1185">Reference proteome</keyword>
<dbReference type="Proteomes" id="UP001589776">
    <property type="component" value="Unassembled WGS sequence"/>
</dbReference>
<name>A0ABV6DIP3_9BACL</name>
<evidence type="ECO:0000313" key="1">
    <source>
        <dbReference type="EMBL" id="MFC0212526.1"/>
    </source>
</evidence>
<dbReference type="InterPro" id="IPR009711">
    <property type="entry name" value="UPF0473"/>
</dbReference>
<organism evidence="1 2">
    <name type="scientific">Paenibacillus chartarius</name>
    <dbReference type="NCBI Taxonomy" id="747481"/>
    <lineage>
        <taxon>Bacteria</taxon>
        <taxon>Bacillati</taxon>
        <taxon>Bacillota</taxon>
        <taxon>Bacilli</taxon>
        <taxon>Bacillales</taxon>
        <taxon>Paenibacillaceae</taxon>
        <taxon>Paenibacillus</taxon>
    </lineage>
</organism>
<comment type="caution">
    <text evidence="1">The sequence shown here is derived from an EMBL/GenBank/DDBJ whole genome shotgun (WGS) entry which is preliminary data.</text>
</comment>
<protein>
    <submittedName>
        <fullName evidence="1">DUF1292 domain-containing protein</fullName>
    </submittedName>
</protein>
<accession>A0ABV6DIP3</accession>
<proteinExistence type="predicted"/>
<gene>
    <name evidence="1" type="ORF">ACFFK0_08630</name>
</gene>
<dbReference type="EMBL" id="JBHLWN010000031">
    <property type="protein sequence ID" value="MFC0212526.1"/>
    <property type="molecule type" value="Genomic_DNA"/>
</dbReference>
<dbReference type="Pfam" id="PF06949">
    <property type="entry name" value="DUF1292"/>
    <property type="match status" value="1"/>
</dbReference>
<sequence length="99" mass="11482">MSDVQKSETLRKAFGDDIILFDEQNESAAYRILTEFRHDGKEYAVLQSDALREEDEVALFRVVPGDGEPELENIEDDDEWETVSELYDEMTFPLKGDFE</sequence>